<dbReference type="AlphaFoldDB" id="G7YVH6"/>
<dbReference type="PRINTS" id="PR01415">
    <property type="entry name" value="ANKYRIN"/>
</dbReference>
<dbReference type="SMART" id="SM00248">
    <property type="entry name" value="ANK"/>
    <property type="match status" value="10"/>
</dbReference>
<dbReference type="EMBL" id="DF144464">
    <property type="protein sequence ID" value="GAA56956.1"/>
    <property type="molecule type" value="Genomic_DNA"/>
</dbReference>
<feature type="repeat" description="ANK" evidence="3">
    <location>
        <begin position="297"/>
        <end position="329"/>
    </location>
</feature>
<dbReference type="InterPro" id="IPR036770">
    <property type="entry name" value="Ankyrin_rpt-contain_sf"/>
</dbReference>
<protein>
    <submittedName>
        <fullName evidence="5">Ankyrin-2</fullName>
    </submittedName>
</protein>
<evidence type="ECO:0000313" key="5">
    <source>
        <dbReference type="EMBL" id="GAA56956.1"/>
    </source>
</evidence>
<keyword evidence="6" id="KW-1185">Reference proteome</keyword>
<keyword evidence="2 3" id="KW-0040">ANK repeat</keyword>
<reference evidence="5" key="1">
    <citation type="journal article" date="2011" name="Genome Biol.">
        <title>The draft genome of the carcinogenic human liver fluke Clonorchis sinensis.</title>
        <authorList>
            <person name="Wang X."/>
            <person name="Chen W."/>
            <person name="Huang Y."/>
            <person name="Sun J."/>
            <person name="Men J."/>
            <person name="Liu H."/>
            <person name="Luo F."/>
            <person name="Guo L."/>
            <person name="Lv X."/>
            <person name="Deng C."/>
            <person name="Zhou C."/>
            <person name="Fan Y."/>
            <person name="Li X."/>
            <person name="Huang L."/>
            <person name="Hu Y."/>
            <person name="Liang C."/>
            <person name="Hu X."/>
            <person name="Xu J."/>
            <person name="Yu X."/>
        </authorList>
    </citation>
    <scope>NUCLEOTIDE SEQUENCE [LARGE SCALE GENOMIC DNA]</scope>
    <source>
        <strain evidence="5">Henan</strain>
    </source>
</reference>
<evidence type="ECO:0000313" key="6">
    <source>
        <dbReference type="Proteomes" id="UP000008909"/>
    </source>
</evidence>
<feature type="region of interest" description="Disordered" evidence="4">
    <location>
        <begin position="583"/>
        <end position="604"/>
    </location>
</feature>
<dbReference type="PROSITE" id="PS50297">
    <property type="entry name" value="ANK_REP_REGION"/>
    <property type="match status" value="4"/>
</dbReference>
<accession>G7YVH6</accession>
<organism evidence="5 6">
    <name type="scientific">Clonorchis sinensis</name>
    <name type="common">Chinese liver fluke</name>
    <dbReference type="NCBI Taxonomy" id="79923"/>
    <lineage>
        <taxon>Eukaryota</taxon>
        <taxon>Metazoa</taxon>
        <taxon>Spiralia</taxon>
        <taxon>Lophotrochozoa</taxon>
        <taxon>Platyhelminthes</taxon>
        <taxon>Trematoda</taxon>
        <taxon>Digenea</taxon>
        <taxon>Opisthorchiida</taxon>
        <taxon>Opisthorchiata</taxon>
        <taxon>Opisthorchiidae</taxon>
        <taxon>Clonorchis</taxon>
    </lineage>
</organism>
<feature type="compositionally biased region" description="Low complexity" evidence="4">
    <location>
        <begin position="584"/>
        <end position="596"/>
    </location>
</feature>
<sequence length="922" mass="104215">MSNCVYSILQVYSKLLFFNSPLLTVSQLEVQVFEWARQNRTDMLKIPLQDHKINVNIQDNFNRTPLHFAASSGNLETVKLLIQYRATIDVMDKFGITPLMWSVYNNHKKVSIYLLDNGAKYTKLTKQGQTIIHFVAEANAIGILKYLYQKYHILKIDEPDHTGLTPFLVAAHRGNQTLMEVFYKQRCNVLQKDRRGRSALHLAAWKGHMGVMAYLLKLPQMVELINDLDSQGKSPLHYATDLNQQEIVRLLLVAGANPDITSETKDTPLIEVSRLGYHTCIETLLAHKANRMATTKNGNSALHEATLANLPDTVYFLIKHQFNVEATNNVRARQCTVQFDSLGNTISSRTLINRKNIFHRFVRPLYAGLALEDLHQKIWNFQDLHLGGLDIAHRLSCDEVVVILRNQKQWRQQMSFIAGKLTHHEEKDGRKHLLINIEVEQIRVRGTCLRPVAPPGGEDWERPEEYLYMDKRGQTPLHLAVEQNKLETVEALLLVGASLGVKCKDGVTPLEVAARASYSTLVDLIIQADRWREQNPDEVIQVRKKLLNQDDGGNRVTHDLAYDKDYSENDFMDNHDYRRVTLDGEQTTESGSSSEWRGSRDLPGVYENPVGLAVQSLTETDSETDVSYRTPTPIKRVSQPIAQQSKSNSTIHNQVGADSHMNESNFMDPFHDFPIVPPPTSTIREAPIDSSSHSDNYSDELSLGFEAARVWDSGNDPTNQHALKGDLLPTNLHQFELPDTTASGNLGVGNQSIVGEEQVLPNGEVVISLGKNSMTNGSSAKRSTFYALSEEGQFSLLMCRQPYAEEMKVLFFKLAKEYAKPNDWKALATVWNFKQEHVSAIEYQDTGSTRCAIENSLSYYFVTDFPTSIHTSYGPGTTIVEYLKTSQFYCSNRPVSVVQQNIAHCDLTRTSSEIQRYTALKP</sequence>
<dbReference type="Pfam" id="PF12796">
    <property type="entry name" value="Ank_2"/>
    <property type="match status" value="3"/>
</dbReference>
<proteinExistence type="predicted"/>
<dbReference type="InterPro" id="IPR002110">
    <property type="entry name" value="Ankyrin_rpt"/>
</dbReference>
<evidence type="ECO:0000256" key="1">
    <source>
        <dbReference type="ARBA" id="ARBA00022737"/>
    </source>
</evidence>
<name>G7YVH6_CLOSI</name>
<evidence type="ECO:0000256" key="4">
    <source>
        <dbReference type="SAM" id="MobiDB-lite"/>
    </source>
</evidence>
<evidence type="ECO:0000256" key="3">
    <source>
        <dbReference type="PROSITE-ProRule" id="PRU00023"/>
    </source>
</evidence>
<reference key="2">
    <citation type="submission" date="2011-10" db="EMBL/GenBank/DDBJ databases">
        <title>The genome and transcriptome sequence of Clonorchis sinensis provide insights into the carcinogenic liver fluke.</title>
        <authorList>
            <person name="Wang X."/>
            <person name="Huang Y."/>
            <person name="Chen W."/>
            <person name="Liu H."/>
            <person name="Guo L."/>
            <person name="Chen Y."/>
            <person name="Luo F."/>
            <person name="Zhou W."/>
            <person name="Sun J."/>
            <person name="Mao Q."/>
            <person name="Liang P."/>
            <person name="Zhou C."/>
            <person name="Tian Y."/>
            <person name="Men J."/>
            <person name="Lv X."/>
            <person name="Huang L."/>
            <person name="Zhou J."/>
            <person name="Hu Y."/>
            <person name="Li R."/>
            <person name="Zhang F."/>
            <person name="Lei H."/>
            <person name="Li X."/>
            <person name="Hu X."/>
            <person name="Liang C."/>
            <person name="Xu J."/>
            <person name="Wu Z."/>
            <person name="Yu X."/>
        </authorList>
    </citation>
    <scope>NUCLEOTIDE SEQUENCE</scope>
    <source>
        <strain>Henan</strain>
    </source>
</reference>
<feature type="repeat" description="ANK" evidence="3">
    <location>
        <begin position="61"/>
        <end position="93"/>
    </location>
</feature>
<feature type="repeat" description="ANK" evidence="3">
    <location>
        <begin position="195"/>
        <end position="227"/>
    </location>
</feature>
<gene>
    <name evidence="5" type="ORF">CLF_111883</name>
</gene>
<evidence type="ECO:0000256" key="2">
    <source>
        <dbReference type="ARBA" id="ARBA00023043"/>
    </source>
</evidence>
<dbReference type="PANTHER" id="PTHR24126:SF14">
    <property type="entry name" value="ANK_REP_REGION DOMAIN-CONTAINING PROTEIN"/>
    <property type="match status" value="1"/>
</dbReference>
<feature type="repeat" description="ANK" evidence="3">
    <location>
        <begin position="231"/>
        <end position="263"/>
    </location>
</feature>
<dbReference type="Proteomes" id="UP000008909">
    <property type="component" value="Unassembled WGS sequence"/>
</dbReference>
<dbReference type="SUPFAM" id="SSF48403">
    <property type="entry name" value="Ankyrin repeat"/>
    <property type="match status" value="2"/>
</dbReference>
<dbReference type="PROSITE" id="PS50088">
    <property type="entry name" value="ANK_REPEAT"/>
    <property type="match status" value="5"/>
</dbReference>
<keyword evidence="1" id="KW-0677">Repeat</keyword>
<dbReference type="Gene3D" id="1.25.40.20">
    <property type="entry name" value="Ankyrin repeat-containing domain"/>
    <property type="match status" value="2"/>
</dbReference>
<feature type="repeat" description="ANK" evidence="3">
    <location>
        <begin position="472"/>
        <end position="504"/>
    </location>
</feature>
<dbReference type="PANTHER" id="PTHR24126">
    <property type="entry name" value="ANKYRIN REPEAT, PH AND SEC7 DOMAIN CONTAINING PROTEIN SECG-RELATED"/>
    <property type="match status" value="1"/>
</dbReference>